<organism evidence="16 17">
    <name type="scientific">Morus notabilis</name>
    <dbReference type="NCBI Taxonomy" id="981085"/>
    <lineage>
        <taxon>Eukaryota</taxon>
        <taxon>Viridiplantae</taxon>
        <taxon>Streptophyta</taxon>
        <taxon>Embryophyta</taxon>
        <taxon>Tracheophyta</taxon>
        <taxon>Spermatophyta</taxon>
        <taxon>Magnoliopsida</taxon>
        <taxon>eudicotyledons</taxon>
        <taxon>Gunneridae</taxon>
        <taxon>Pentapetalae</taxon>
        <taxon>rosids</taxon>
        <taxon>fabids</taxon>
        <taxon>Rosales</taxon>
        <taxon>Moraceae</taxon>
        <taxon>Moreae</taxon>
        <taxon>Morus</taxon>
    </lineage>
</organism>
<dbReference type="AlphaFoldDB" id="W9RZW3"/>
<keyword evidence="4" id="KW-0575">Peroxidase</keyword>
<accession>W9RZW3</accession>
<sequence>MAVLSLIRDLWNKILHGYVHPDFHAAITKMSFIDVLVFLIVHSIDRLGIWHRLPVILGLAYLSLRRHLHQEYNLFNVGETPVGVRFNPTDYPYRTADGKYNDPFNEGAGGQGSFFGRNILPVDQKDKLLRPDPMVIATKLLARRNYKDTGKQFNVIAASWIQFMIHDWVNHLEDTNQIELTAPKEVANECPLKSFRFYQTKEVPTNFYEIKTGSKNIRTPWWDGSAIYGSNKERSTQLRTFKDGKLKISEDGLLLHDQDGIPLSGDVSNIWAGLSALQALFVKEHNAVCDALKKEYPHLDDEDLYRHARLVTSAVIAKVHTIDWTVELLKTDTLLAGMRGNWYGFLGKKFKDTFGHVGGSILGGLVGLKKPNNHGVPYSLTEEFVSVYRMHALLPDDLQVRDISVKSEPNKSPPLIKRIPMKNLIGQEGEKNISQIGFTRLFVSMGHQACGALELWNYPLWLRDLIPQDPNGRDRPDHVDLAALEVYRDRERSVARYNEFRRALLLIPIKKWEDLTDDDEAIKILKDVYGDDVEELDILVGLMAEKKIKGFAISETAFIIFLVMASRRLEADRFFTSYFNEETYTKKGFEWVNKTESLKDVIDRHYPKMTEKWMNSSSAFSVWDSPPTPPNPIPLYLRIPS</sequence>
<dbReference type="Pfam" id="PF03098">
    <property type="entry name" value="An_peroxidase"/>
    <property type="match status" value="1"/>
</dbReference>
<evidence type="ECO:0000256" key="15">
    <source>
        <dbReference type="PIRSR" id="PIRSR619791-2"/>
    </source>
</evidence>
<dbReference type="EMBL" id="KE345879">
    <property type="protein sequence ID" value="EXC19620.1"/>
    <property type="molecule type" value="Genomic_DNA"/>
</dbReference>
<dbReference type="SUPFAM" id="SSF48113">
    <property type="entry name" value="Heme-dependent peroxidases"/>
    <property type="match status" value="1"/>
</dbReference>
<reference evidence="17" key="1">
    <citation type="submission" date="2013-01" db="EMBL/GenBank/DDBJ databases">
        <title>Draft Genome Sequence of a Mulberry Tree, Morus notabilis C.K. Schneid.</title>
        <authorList>
            <person name="He N."/>
            <person name="Zhao S."/>
        </authorList>
    </citation>
    <scope>NUCLEOTIDE SEQUENCE</scope>
</reference>
<keyword evidence="12 15" id="KW-0408">Iron</keyword>
<proteinExistence type="predicted"/>
<comment type="cofactor">
    <cofactor evidence="2">
        <name>heme b</name>
        <dbReference type="ChEBI" id="CHEBI:60344"/>
    </cofactor>
</comment>
<keyword evidence="13" id="KW-0443">Lipid metabolism</keyword>
<dbReference type="Gene3D" id="1.10.640.10">
    <property type="entry name" value="Haem peroxidase domain superfamily, animal type"/>
    <property type="match status" value="1"/>
</dbReference>
<evidence type="ECO:0000256" key="11">
    <source>
        <dbReference type="ARBA" id="ARBA00023002"/>
    </source>
</evidence>
<evidence type="ECO:0000313" key="17">
    <source>
        <dbReference type="Proteomes" id="UP000030645"/>
    </source>
</evidence>
<dbReference type="OrthoDB" id="823504at2759"/>
<keyword evidence="8" id="KW-0611">Plant defense</keyword>
<evidence type="ECO:0000313" key="16">
    <source>
        <dbReference type="EMBL" id="EXC19620.1"/>
    </source>
</evidence>
<dbReference type="GO" id="GO:0016702">
    <property type="term" value="F:oxidoreductase activity, acting on single donors with incorporation of molecular oxygen, incorporation of two atoms of oxygen"/>
    <property type="evidence" value="ECO:0007669"/>
    <property type="project" value="TreeGrafter"/>
</dbReference>
<keyword evidence="14" id="KW-0275">Fatty acid biosynthesis</keyword>
<evidence type="ECO:0000256" key="13">
    <source>
        <dbReference type="ARBA" id="ARBA00023098"/>
    </source>
</evidence>
<keyword evidence="11" id="KW-0560">Oxidoreductase</keyword>
<dbReference type="CDD" id="cd09818">
    <property type="entry name" value="PIOX_like"/>
    <property type="match status" value="1"/>
</dbReference>
<evidence type="ECO:0000256" key="4">
    <source>
        <dbReference type="ARBA" id="ARBA00022559"/>
    </source>
</evidence>
<dbReference type="GO" id="GO:0006979">
    <property type="term" value="P:response to oxidative stress"/>
    <property type="evidence" value="ECO:0007669"/>
    <property type="project" value="InterPro"/>
</dbReference>
<dbReference type="InterPro" id="IPR019791">
    <property type="entry name" value="Haem_peroxidase_animal"/>
</dbReference>
<evidence type="ECO:0000256" key="5">
    <source>
        <dbReference type="ARBA" id="ARBA00022617"/>
    </source>
</evidence>
<keyword evidence="3" id="KW-0444">Lipid biosynthesis</keyword>
<evidence type="ECO:0000256" key="9">
    <source>
        <dbReference type="ARBA" id="ARBA00022832"/>
    </source>
</evidence>
<evidence type="ECO:0000256" key="8">
    <source>
        <dbReference type="ARBA" id="ARBA00022821"/>
    </source>
</evidence>
<dbReference type="InterPro" id="IPR050783">
    <property type="entry name" value="Oxylipin_biosynth_metab"/>
</dbReference>
<dbReference type="eggNOG" id="KOG2408">
    <property type="taxonomic scope" value="Eukaryota"/>
</dbReference>
<dbReference type="InterPro" id="IPR010255">
    <property type="entry name" value="Haem_peroxidase_sf"/>
</dbReference>
<keyword evidence="9" id="KW-0276">Fatty acid metabolism</keyword>
<evidence type="ECO:0000256" key="3">
    <source>
        <dbReference type="ARBA" id="ARBA00022516"/>
    </source>
</evidence>
<evidence type="ECO:0000256" key="1">
    <source>
        <dbReference type="ARBA" id="ARBA00001913"/>
    </source>
</evidence>
<dbReference type="GO" id="GO:0006633">
    <property type="term" value="P:fatty acid biosynthetic process"/>
    <property type="evidence" value="ECO:0007669"/>
    <property type="project" value="UniProtKB-KW"/>
</dbReference>
<dbReference type="PROSITE" id="PS50292">
    <property type="entry name" value="PEROXIDASE_3"/>
    <property type="match status" value="1"/>
</dbReference>
<dbReference type="GO" id="GO:0046872">
    <property type="term" value="F:metal ion binding"/>
    <property type="evidence" value="ECO:0007669"/>
    <property type="project" value="UniProtKB-KW"/>
</dbReference>
<keyword evidence="17" id="KW-1185">Reference proteome</keyword>
<keyword evidence="5 15" id="KW-0349">Heme</keyword>
<evidence type="ECO:0000256" key="7">
    <source>
        <dbReference type="ARBA" id="ARBA00022767"/>
    </source>
</evidence>
<gene>
    <name evidence="16" type="ORF">L484_019366</name>
</gene>
<dbReference type="GO" id="GO:0004601">
    <property type="term" value="F:peroxidase activity"/>
    <property type="evidence" value="ECO:0007669"/>
    <property type="project" value="UniProtKB-KW"/>
</dbReference>
<dbReference type="GO" id="GO:0006952">
    <property type="term" value="P:defense response"/>
    <property type="evidence" value="ECO:0007669"/>
    <property type="project" value="UniProtKB-KW"/>
</dbReference>
<dbReference type="PANTHER" id="PTHR11903">
    <property type="entry name" value="PROSTAGLANDIN G/H SYNTHASE"/>
    <property type="match status" value="1"/>
</dbReference>
<keyword evidence="10" id="KW-0223">Dioxygenase</keyword>
<keyword evidence="7" id="KW-0925">Oxylipin biosynthesis</keyword>
<dbReference type="STRING" id="981085.W9RZW3"/>
<feature type="binding site" description="axial binding residue" evidence="15">
    <location>
        <position position="391"/>
    </location>
    <ligand>
        <name>heme b</name>
        <dbReference type="ChEBI" id="CHEBI:60344"/>
    </ligand>
    <ligandPart>
        <name>Fe</name>
        <dbReference type="ChEBI" id="CHEBI:18248"/>
    </ligandPart>
</feature>
<dbReference type="KEGG" id="mnt:21402311"/>
<comment type="cofactor">
    <cofactor evidence="1">
        <name>Ca(2+)</name>
        <dbReference type="ChEBI" id="CHEBI:29108"/>
    </cofactor>
</comment>
<dbReference type="InterPro" id="IPR034815">
    <property type="entry name" value="A_dioxygenase"/>
</dbReference>
<dbReference type="GO" id="GO:0020037">
    <property type="term" value="F:heme binding"/>
    <property type="evidence" value="ECO:0007669"/>
    <property type="project" value="InterPro"/>
</dbReference>
<evidence type="ECO:0000256" key="14">
    <source>
        <dbReference type="ARBA" id="ARBA00023160"/>
    </source>
</evidence>
<protein>
    <submittedName>
        <fullName evidence="16">Prostaglandin G/H synthase 1</fullName>
    </submittedName>
</protein>
<evidence type="ECO:0000256" key="2">
    <source>
        <dbReference type="ARBA" id="ARBA00001970"/>
    </source>
</evidence>
<keyword evidence="6 15" id="KW-0479">Metal-binding</keyword>
<name>W9RZW3_9ROSA</name>
<dbReference type="InterPro" id="IPR037120">
    <property type="entry name" value="Haem_peroxidase_sf_animal"/>
</dbReference>
<dbReference type="PANTHER" id="PTHR11903:SF11">
    <property type="entry name" value="ALPHA-DIOXYGENASE 1"/>
    <property type="match status" value="1"/>
</dbReference>
<dbReference type="GO" id="GO:0031408">
    <property type="term" value="P:oxylipin biosynthetic process"/>
    <property type="evidence" value="ECO:0007669"/>
    <property type="project" value="UniProtKB-KW"/>
</dbReference>
<evidence type="ECO:0000256" key="6">
    <source>
        <dbReference type="ARBA" id="ARBA00022723"/>
    </source>
</evidence>
<dbReference type="Proteomes" id="UP000030645">
    <property type="component" value="Unassembled WGS sequence"/>
</dbReference>
<evidence type="ECO:0000256" key="10">
    <source>
        <dbReference type="ARBA" id="ARBA00022964"/>
    </source>
</evidence>
<evidence type="ECO:0000256" key="12">
    <source>
        <dbReference type="ARBA" id="ARBA00023004"/>
    </source>
</evidence>